<accession>A0A4Y2T5V1</accession>
<evidence type="ECO:0000313" key="2">
    <source>
        <dbReference type="EMBL" id="GBN94876.1"/>
    </source>
</evidence>
<evidence type="ECO:0000256" key="1">
    <source>
        <dbReference type="SAM" id="MobiDB-lite"/>
    </source>
</evidence>
<reference evidence="2 3" key="1">
    <citation type="journal article" date="2019" name="Sci. Rep.">
        <title>Orb-weaving spider Araneus ventricosus genome elucidates the spidroin gene catalogue.</title>
        <authorList>
            <person name="Kono N."/>
            <person name="Nakamura H."/>
            <person name="Ohtoshi R."/>
            <person name="Moran D.A.P."/>
            <person name="Shinohara A."/>
            <person name="Yoshida Y."/>
            <person name="Fujiwara M."/>
            <person name="Mori M."/>
            <person name="Tomita M."/>
            <person name="Arakawa K."/>
        </authorList>
    </citation>
    <scope>NUCLEOTIDE SEQUENCE [LARGE SCALE GENOMIC DNA]</scope>
</reference>
<organism evidence="2 3">
    <name type="scientific">Araneus ventricosus</name>
    <name type="common">Orbweaver spider</name>
    <name type="synonym">Epeira ventricosa</name>
    <dbReference type="NCBI Taxonomy" id="182803"/>
    <lineage>
        <taxon>Eukaryota</taxon>
        <taxon>Metazoa</taxon>
        <taxon>Ecdysozoa</taxon>
        <taxon>Arthropoda</taxon>
        <taxon>Chelicerata</taxon>
        <taxon>Arachnida</taxon>
        <taxon>Araneae</taxon>
        <taxon>Araneomorphae</taxon>
        <taxon>Entelegynae</taxon>
        <taxon>Araneoidea</taxon>
        <taxon>Araneidae</taxon>
        <taxon>Araneus</taxon>
    </lineage>
</organism>
<dbReference type="AlphaFoldDB" id="A0A4Y2T5V1"/>
<keyword evidence="3" id="KW-1185">Reference proteome</keyword>
<sequence length="95" mass="10587">MSGINAEEYLTTDDYLMVFEEVTEEDNPFRLRFGTEITEGMENDDEEDDDTDTSQSVSTLIRGGASGGPNLRCCAPVGKNVCTPFQQRDIQLIDK</sequence>
<dbReference type="EMBL" id="BGPR01025729">
    <property type="protein sequence ID" value="GBN94876.1"/>
    <property type="molecule type" value="Genomic_DNA"/>
</dbReference>
<comment type="caution">
    <text evidence="2">The sequence shown here is derived from an EMBL/GenBank/DDBJ whole genome shotgun (WGS) entry which is preliminary data.</text>
</comment>
<evidence type="ECO:0000313" key="3">
    <source>
        <dbReference type="Proteomes" id="UP000499080"/>
    </source>
</evidence>
<feature type="region of interest" description="Disordered" evidence="1">
    <location>
        <begin position="36"/>
        <end position="64"/>
    </location>
</feature>
<feature type="compositionally biased region" description="Acidic residues" evidence="1">
    <location>
        <begin position="39"/>
        <end position="52"/>
    </location>
</feature>
<name>A0A4Y2T5V1_ARAVE</name>
<protein>
    <submittedName>
        <fullName evidence="2">Uncharacterized protein</fullName>
    </submittedName>
</protein>
<dbReference type="Proteomes" id="UP000499080">
    <property type="component" value="Unassembled WGS sequence"/>
</dbReference>
<proteinExistence type="predicted"/>
<gene>
    <name evidence="2" type="ORF">AVEN_217438_1</name>
</gene>